<accession>A0ABT5VQF2</accession>
<evidence type="ECO:0000313" key="4">
    <source>
        <dbReference type="Proteomes" id="UP001528920"/>
    </source>
</evidence>
<dbReference type="Pfam" id="PF13472">
    <property type="entry name" value="Lipase_GDSL_2"/>
    <property type="match status" value="1"/>
</dbReference>
<comment type="caution">
    <text evidence="3">The sequence shown here is derived from an EMBL/GenBank/DDBJ whole genome shotgun (WGS) entry which is preliminary data.</text>
</comment>
<keyword evidence="1" id="KW-0732">Signal</keyword>
<dbReference type="SUPFAM" id="SSF52266">
    <property type="entry name" value="SGNH hydrolase"/>
    <property type="match status" value="1"/>
</dbReference>
<feature type="signal peptide" evidence="1">
    <location>
        <begin position="1"/>
        <end position="20"/>
    </location>
</feature>
<dbReference type="PANTHER" id="PTHR30383:SF5">
    <property type="entry name" value="SGNH HYDROLASE-TYPE ESTERASE DOMAIN-CONTAINING PROTEIN"/>
    <property type="match status" value="1"/>
</dbReference>
<feature type="chain" id="PRO_5046193406" evidence="1">
    <location>
        <begin position="21"/>
        <end position="226"/>
    </location>
</feature>
<keyword evidence="4" id="KW-1185">Reference proteome</keyword>
<reference evidence="3 4" key="1">
    <citation type="submission" date="2022-01" db="EMBL/GenBank/DDBJ databases">
        <title>Labilibaculum sp. nov, a marine bacterium isolated from Antarctica.</title>
        <authorList>
            <person name="Dai W."/>
        </authorList>
    </citation>
    <scope>NUCLEOTIDE SEQUENCE [LARGE SCALE GENOMIC DNA]</scope>
    <source>
        <strain evidence="3 4">DW002</strain>
    </source>
</reference>
<protein>
    <submittedName>
        <fullName evidence="3">GDSL-type esterase/lipase family protein</fullName>
    </submittedName>
</protein>
<dbReference type="Gene3D" id="3.40.50.1110">
    <property type="entry name" value="SGNH hydrolase"/>
    <property type="match status" value="1"/>
</dbReference>
<dbReference type="Proteomes" id="UP001528920">
    <property type="component" value="Unassembled WGS sequence"/>
</dbReference>
<name>A0ABT5VQF2_9BACT</name>
<organism evidence="3 4">
    <name type="scientific">Paralabilibaculum antarcticum</name>
    <dbReference type="NCBI Taxonomy" id="2912572"/>
    <lineage>
        <taxon>Bacteria</taxon>
        <taxon>Pseudomonadati</taxon>
        <taxon>Bacteroidota</taxon>
        <taxon>Bacteroidia</taxon>
        <taxon>Marinilabiliales</taxon>
        <taxon>Marinifilaceae</taxon>
        <taxon>Paralabilibaculum</taxon>
    </lineage>
</organism>
<dbReference type="EMBL" id="JAKJSC010000001">
    <property type="protein sequence ID" value="MDE5416728.1"/>
    <property type="molecule type" value="Genomic_DNA"/>
</dbReference>
<proteinExistence type="predicted"/>
<evidence type="ECO:0000256" key="1">
    <source>
        <dbReference type="SAM" id="SignalP"/>
    </source>
</evidence>
<dbReference type="InterPro" id="IPR051532">
    <property type="entry name" value="Ester_Hydrolysis_Enzymes"/>
</dbReference>
<sequence>MKYLFLICLLSMIFVLEVQAQNRKENSEKPDYSPYYFHRVDHFEKLPDTDNEVFFLGNSISDGCEWSEIFGDLRFKNRGISGDITDGILYRLNQITRCKPKQVFLMIGINDLARGRSVDYVVNNHLKIYNKIEKESPLTEVIVQSLLPVNNRYGLFSSHTNKGDSILEINKQLKSICRDRGYVFVDLFSKMVNVDGKLRDDLSVDGIHLNGLGYLIWKKEIIGLTD</sequence>
<dbReference type="InterPro" id="IPR013830">
    <property type="entry name" value="SGNH_hydro"/>
</dbReference>
<dbReference type="PANTHER" id="PTHR30383">
    <property type="entry name" value="THIOESTERASE 1/PROTEASE 1/LYSOPHOSPHOLIPASE L1"/>
    <property type="match status" value="1"/>
</dbReference>
<dbReference type="InterPro" id="IPR036514">
    <property type="entry name" value="SGNH_hydro_sf"/>
</dbReference>
<dbReference type="RefSeq" id="WP_275108067.1">
    <property type="nucleotide sequence ID" value="NZ_JAKJSC010000001.1"/>
</dbReference>
<evidence type="ECO:0000259" key="2">
    <source>
        <dbReference type="Pfam" id="PF13472"/>
    </source>
</evidence>
<evidence type="ECO:0000313" key="3">
    <source>
        <dbReference type="EMBL" id="MDE5416728.1"/>
    </source>
</evidence>
<gene>
    <name evidence="3" type="ORF">L3049_01825</name>
</gene>
<feature type="domain" description="SGNH hydrolase-type esterase" evidence="2">
    <location>
        <begin position="55"/>
        <end position="214"/>
    </location>
</feature>